<protein>
    <submittedName>
        <fullName evidence="2">Uncharacterized protein</fullName>
    </submittedName>
</protein>
<reference evidence="2 3" key="1">
    <citation type="journal article" date="2020" name="ISME J.">
        <title>Uncovering the hidden diversity of litter-decomposition mechanisms in mushroom-forming fungi.</title>
        <authorList>
            <person name="Floudas D."/>
            <person name="Bentzer J."/>
            <person name="Ahren D."/>
            <person name="Johansson T."/>
            <person name="Persson P."/>
            <person name="Tunlid A."/>
        </authorList>
    </citation>
    <scope>NUCLEOTIDE SEQUENCE [LARGE SCALE GENOMIC DNA]</scope>
    <source>
        <strain evidence="2 3">CBS 291.85</strain>
    </source>
</reference>
<dbReference type="EMBL" id="JAACJM010000044">
    <property type="protein sequence ID" value="KAF5360171.1"/>
    <property type="molecule type" value="Genomic_DNA"/>
</dbReference>
<comment type="caution">
    <text evidence="2">The sequence shown here is derived from an EMBL/GenBank/DDBJ whole genome shotgun (WGS) entry which is preliminary data.</text>
</comment>
<name>A0A8H5LK07_9AGAR</name>
<dbReference type="AlphaFoldDB" id="A0A8H5LK07"/>
<evidence type="ECO:0000313" key="2">
    <source>
        <dbReference type="EMBL" id="KAF5360171.1"/>
    </source>
</evidence>
<dbReference type="Gene3D" id="1.10.30.10">
    <property type="entry name" value="High mobility group box domain"/>
    <property type="match status" value="1"/>
</dbReference>
<keyword evidence="3" id="KW-1185">Reference proteome</keyword>
<feature type="compositionally biased region" description="Low complexity" evidence="1">
    <location>
        <begin position="420"/>
        <end position="434"/>
    </location>
</feature>
<dbReference type="InterPro" id="IPR036910">
    <property type="entry name" value="HMG_box_dom_sf"/>
</dbReference>
<proteinExistence type="predicted"/>
<feature type="region of interest" description="Disordered" evidence="1">
    <location>
        <begin position="473"/>
        <end position="510"/>
    </location>
</feature>
<dbReference type="Proteomes" id="UP000559256">
    <property type="component" value="Unassembled WGS sequence"/>
</dbReference>
<evidence type="ECO:0000313" key="3">
    <source>
        <dbReference type="Proteomes" id="UP000559256"/>
    </source>
</evidence>
<sequence length="510" mass="57137">MTARKARLKADSFERLLAKARKNGLSTRKAWHYTKPHKCNPKSNEEKAIEKAARDAKKKTYSERLQECMGQVYRMAEGLAEEFGKHDAGYYYTEIMQVHRLTEKKKDPNAFQAFVSMRVEEINKDIPEGENRRKVGECITDIAKEWNELSTEEKKERTADALASHNTPLAVFHDTRSTLEEVKLVLQRLNSRTGCEALLIAVRSNSGHYNPADSWGTSPRVLEFFNISYREQTDKMAHRLEGYCVSGLEGVAHNYQRELSGMKSGVVNLILSKLKEAGGKTKISRMFYSNFDEHITARYGIIIKGWPLNRFCSPSDLNTRSEVDILRNAWENNTCTFYKMTETEWKEWEKKRFEEKVAESSAQTTPGDVHDTGSEPPPNNDAGCEPARPSGSSPGATSTSPPEDAPASSANGPEPLPSCQQVLTQQTPLQQIQPPALPVDQSQPKRRGRKPKEGGQVANATFVNSSAIIGANGEVTMNVPKRKTRKDKGEARKKQRTSTGEEGLTVSRPT</sequence>
<feature type="region of interest" description="Disordered" evidence="1">
    <location>
        <begin position="356"/>
        <end position="460"/>
    </location>
</feature>
<dbReference type="OrthoDB" id="3016506at2759"/>
<dbReference type="CDD" id="cd00084">
    <property type="entry name" value="HMG-box_SF"/>
    <property type="match status" value="1"/>
</dbReference>
<accession>A0A8H5LK07</accession>
<evidence type="ECO:0000256" key="1">
    <source>
        <dbReference type="SAM" id="MobiDB-lite"/>
    </source>
</evidence>
<organism evidence="2 3">
    <name type="scientific">Tetrapyrgos nigripes</name>
    <dbReference type="NCBI Taxonomy" id="182062"/>
    <lineage>
        <taxon>Eukaryota</taxon>
        <taxon>Fungi</taxon>
        <taxon>Dikarya</taxon>
        <taxon>Basidiomycota</taxon>
        <taxon>Agaricomycotina</taxon>
        <taxon>Agaricomycetes</taxon>
        <taxon>Agaricomycetidae</taxon>
        <taxon>Agaricales</taxon>
        <taxon>Marasmiineae</taxon>
        <taxon>Marasmiaceae</taxon>
        <taxon>Tetrapyrgos</taxon>
    </lineage>
</organism>
<dbReference type="SUPFAM" id="SSF47095">
    <property type="entry name" value="HMG-box"/>
    <property type="match status" value="1"/>
</dbReference>
<feature type="compositionally biased region" description="Low complexity" evidence="1">
    <location>
        <begin position="386"/>
        <end position="402"/>
    </location>
</feature>
<gene>
    <name evidence="2" type="ORF">D9758_011357</name>
</gene>